<dbReference type="SUPFAM" id="SSF82171">
    <property type="entry name" value="DPP6 N-terminal domain-like"/>
    <property type="match status" value="1"/>
</dbReference>
<dbReference type="InterPro" id="IPR027417">
    <property type="entry name" value="P-loop_NTPase"/>
</dbReference>
<dbReference type="EMBL" id="BOOF01000080">
    <property type="protein sequence ID" value="GIH67498.1"/>
    <property type="molecule type" value="Genomic_DNA"/>
</dbReference>
<evidence type="ECO:0000313" key="3">
    <source>
        <dbReference type="Proteomes" id="UP000660454"/>
    </source>
</evidence>
<evidence type="ECO:0000313" key="2">
    <source>
        <dbReference type="EMBL" id="GIH67498.1"/>
    </source>
</evidence>
<dbReference type="PANTHER" id="PTHR47197">
    <property type="entry name" value="PROTEIN NIRF"/>
    <property type="match status" value="1"/>
</dbReference>
<accession>A0ABQ4H1H1</accession>
<dbReference type="RefSeq" id="WP_204053174.1">
    <property type="nucleotide sequence ID" value="NZ_BOOF01000080.1"/>
</dbReference>
<proteinExistence type="predicted"/>
<organism evidence="2 3">
    <name type="scientific">Microbispora siamensis</name>
    <dbReference type="NCBI Taxonomy" id="564413"/>
    <lineage>
        <taxon>Bacteria</taxon>
        <taxon>Bacillati</taxon>
        <taxon>Actinomycetota</taxon>
        <taxon>Actinomycetes</taxon>
        <taxon>Streptosporangiales</taxon>
        <taxon>Streptosporangiaceae</taxon>
        <taxon>Microbispora</taxon>
    </lineage>
</organism>
<comment type="caution">
    <text evidence="2">The sequence shown here is derived from an EMBL/GenBank/DDBJ whole genome shotgun (WGS) entry which is preliminary data.</text>
</comment>
<feature type="domain" description="Novel STAND NTPase 1" evidence="1">
    <location>
        <begin position="59"/>
        <end position="469"/>
    </location>
</feature>
<reference evidence="2 3" key="1">
    <citation type="submission" date="2021-01" db="EMBL/GenBank/DDBJ databases">
        <title>Whole genome shotgun sequence of Microbispora siamensis NBRC 104113.</title>
        <authorList>
            <person name="Komaki H."/>
            <person name="Tamura T."/>
        </authorList>
    </citation>
    <scope>NUCLEOTIDE SEQUENCE [LARGE SCALE GENOMIC DNA]</scope>
    <source>
        <strain evidence="2 3">NBRC 104113</strain>
    </source>
</reference>
<dbReference type="Gene3D" id="2.130.10.10">
    <property type="entry name" value="YVTN repeat-like/Quinoprotein amine dehydrogenase"/>
    <property type="match status" value="3"/>
</dbReference>
<dbReference type="SUPFAM" id="SSF50969">
    <property type="entry name" value="YVTN repeat-like/Quinoprotein amine dehydrogenase"/>
    <property type="match status" value="1"/>
</dbReference>
<dbReference type="InterPro" id="IPR015943">
    <property type="entry name" value="WD40/YVTN_repeat-like_dom_sf"/>
</dbReference>
<dbReference type="PANTHER" id="PTHR47197:SF3">
    <property type="entry name" value="DIHYDRO-HEME D1 DEHYDROGENASE"/>
    <property type="match status" value="1"/>
</dbReference>
<dbReference type="InterPro" id="IPR001680">
    <property type="entry name" value="WD40_rpt"/>
</dbReference>
<dbReference type="Proteomes" id="UP000660454">
    <property type="component" value="Unassembled WGS sequence"/>
</dbReference>
<sequence length="1250" mass="135332">MTRPSRRPADHEHAGPDFHAEVSGAGRVYQAGRDQHFYYQDGVRHRRKAQTGEVIDHCPYPGLAAFGPEQARWFFGRDRLLAELTERLDEHARRGGPLMVVAPSGAGKSSLLRAGLMPALEDGALPGSRHWPRLSFTPTAQPMAALTTNLEACAGLGLEQAGQVTAADPDLCARMLRQALRTRAAGQDAVGARMVVVVDQLEELFTQCADEPERHRFVDLITHLAAPGPDGTPPVALVVCGLRSDFYTPCAGYPPLRAALQDGQVFVGPMSQDELREAILYPARDVGLDVEPGLVELLLSDMGAGTGDGYEAGRLPLLAHALRTTWQQRHGHRLTVDGYRVTGGIQQAVATTAERIFTGLDSADRQTARALFLRLVAIGDGVEDTRRRVTRNDLLSSGVDRDSATVVVDAFTQGRLLTRNQDSVEITHEALLHGWPRLRDWINDDRVGHLTHQKLEEAATEWERKGRDPSLLYRGAHLETTRAWATTPSHHVLTTTARAFLAASTRLRRRTQRLRTGAVAILAVLALAASTAAVFAVDQNNRAHERERIATARQAAAVSESLLSTRADVAQLLAVQAYRLDQNPQTRAALFHSRTATPHLMRYLYATGYVTTIAASGDGNVIVAGTQEGEVLRWDVEARDRKVVARLAGRVRSVGVDGSGDQIIATDGKTITRWRSGRSAEPLPLPPRGGTSVSVGVSPDGELAVVAQEGETIDAAFLSVMAADSNRWLTKNTQQAPDRIAFPSSSEVVLLDLAYGYWERRTLPELTTKASGSLGFGIYNLASGLSPDGTFISYTNGETTVPLWAARANADPDRFDHPDRTALVEGSSPNALAISRNGTRLAVADTSTIYVAATRTGKGSPPQPPIALTGNGSVNDGIVLFLGDGDSRLVSASDDRLTLWDLDKSSLFRVHGQVTVDGACNGCRAPSIAIRPDGRQAAVVSGTGGSVALKNLGSPDQPFVIPGGGTAPLWSPDGRKLLLFNEVDETIEIRTPDDPDPIARWPSPDDPVCHMAWSNEARNIIEFHTSGRILVRDISTGSILRTVPTLNLRSCPLSVAMNGRTMTAAIIVGVEPEDKNEAFFIDLRRGTVRKISEGAWRVAYAGDRTLIQYIDDRLEVRDSEARRIIRSLPGDDRYIGEVVSNGKNLVIRRRSDSTAVITDIDSGSMLGVVQLSEESPYRKTGMAFTPDGLTLVMVTEPADGNQTEFREFPISEDSWIRTACQVAGRTLSQADWERYIGGPAPELPACAPGT</sequence>
<keyword evidence="3" id="KW-1185">Reference proteome</keyword>
<dbReference type="InterPro" id="IPR049052">
    <property type="entry name" value="nSTAND1"/>
</dbReference>
<dbReference type="SUPFAM" id="SSF52540">
    <property type="entry name" value="P-loop containing nucleoside triphosphate hydrolases"/>
    <property type="match status" value="1"/>
</dbReference>
<evidence type="ECO:0000259" key="1">
    <source>
        <dbReference type="Pfam" id="PF20703"/>
    </source>
</evidence>
<dbReference type="Pfam" id="PF20703">
    <property type="entry name" value="nSTAND1"/>
    <property type="match status" value="1"/>
</dbReference>
<dbReference type="InterPro" id="IPR051200">
    <property type="entry name" value="Host-pathogen_enzymatic-act"/>
</dbReference>
<gene>
    <name evidence="2" type="ORF">Msi02_83150</name>
</gene>
<name>A0ABQ4H1H1_9ACTN</name>
<dbReference type="InterPro" id="IPR011044">
    <property type="entry name" value="Quino_amine_DH_bsu"/>
</dbReference>
<dbReference type="SMART" id="SM00320">
    <property type="entry name" value="WD40"/>
    <property type="match status" value="3"/>
</dbReference>
<dbReference type="Gene3D" id="3.40.50.300">
    <property type="entry name" value="P-loop containing nucleotide triphosphate hydrolases"/>
    <property type="match status" value="1"/>
</dbReference>
<protein>
    <recommendedName>
        <fullName evidence="1">Novel STAND NTPase 1 domain-containing protein</fullName>
    </recommendedName>
</protein>